<organism evidence="1 2">
    <name type="scientific">Endomicrobium proavitum</name>
    <dbReference type="NCBI Taxonomy" id="1408281"/>
    <lineage>
        <taxon>Bacteria</taxon>
        <taxon>Pseudomonadati</taxon>
        <taxon>Elusimicrobiota</taxon>
        <taxon>Endomicrobiia</taxon>
        <taxon>Endomicrobiales</taxon>
        <taxon>Endomicrobiaceae</taxon>
        <taxon>Endomicrobium</taxon>
    </lineage>
</organism>
<dbReference type="Proteomes" id="UP000035337">
    <property type="component" value="Chromosome"/>
</dbReference>
<sequence length="186" mass="20930">MIIGLTGSYCSGKDTVAEYIVKERGFIHYSLSDVIRDEMKKAGVEPTRENLIVFGTNLRAENGNGVLAAKVLEKTENSKNYCITSIRHPDEVKELQKKKGFVLINIDAPQKTRFERMLQRNRSGDPQTFEKFTELEKKESQTSGSGQQLVKTARLADITFINDSNDIQTLKVSVDEMLKQIAQNNG</sequence>
<dbReference type="STRING" id="1408281.Epro_0404"/>
<dbReference type="InterPro" id="IPR027417">
    <property type="entry name" value="P-loop_NTPase"/>
</dbReference>
<accession>A0A0G3WHH8</accession>
<dbReference type="SUPFAM" id="SSF52540">
    <property type="entry name" value="P-loop containing nucleoside triphosphate hydrolases"/>
    <property type="match status" value="1"/>
</dbReference>
<dbReference type="EMBL" id="CP009498">
    <property type="protein sequence ID" value="AKL97783.1"/>
    <property type="molecule type" value="Genomic_DNA"/>
</dbReference>
<reference evidence="1 2" key="1">
    <citation type="submission" date="2014-09" db="EMBL/GenBank/DDBJ databases">
        <title>Complete genome sequence of Endomicrobium proavitum.</title>
        <authorList>
            <person name="Zheng H."/>
        </authorList>
    </citation>
    <scope>NUCLEOTIDE SEQUENCE [LARGE SCALE GENOMIC DNA]</scope>
    <source>
        <strain evidence="1 2">Rsa215</strain>
    </source>
</reference>
<evidence type="ECO:0000313" key="1">
    <source>
        <dbReference type="EMBL" id="AKL97783.1"/>
    </source>
</evidence>
<name>A0A0G3WHH8_9BACT</name>
<evidence type="ECO:0000313" key="2">
    <source>
        <dbReference type="Proteomes" id="UP000035337"/>
    </source>
</evidence>
<evidence type="ECO:0008006" key="3">
    <source>
        <dbReference type="Google" id="ProtNLM"/>
    </source>
</evidence>
<dbReference type="OrthoDB" id="2399160at2"/>
<dbReference type="Gene3D" id="3.40.50.300">
    <property type="entry name" value="P-loop containing nucleotide triphosphate hydrolases"/>
    <property type="match status" value="1"/>
</dbReference>
<dbReference type="KEGG" id="epo:Epro_0404"/>
<dbReference type="PANTHER" id="PTHR41930:SF1">
    <property type="entry name" value="DEPHOSPHO-COA KINASE"/>
    <property type="match status" value="1"/>
</dbReference>
<proteinExistence type="predicted"/>
<dbReference type="Pfam" id="PF13207">
    <property type="entry name" value="AAA_17"/>
    <property type="match status" value="1"/>
</dbReference>
<gene>
    <name evidence="1" type="ORF">Epro_0404</name>
</gene>
<protein>
    <recommendedName>
        <fullName evidence="3">Dephospho-CoA kinase</fullName>
    </recommendedName>
</protein>
<dbReference type="AlphaFoldDB" id="A0A0G3WHH8"/>
<dbReference type="RefSeq" id="WP_052570135.1">
    <property type="nucleotide sequence ID" value="NZ_CP009498.1"/>
</dbReference>
<dbReference type="PANTHER" id="PTHR41930">
    <property type="entry name" value="UPF0200 PROTEIN MJ1399"/>
    <property type="match status" value="1"/>
</dbReference>
<keyword evidence="2" id="KW-1185">Reference proteome</keyword>